<dbReference type="EMBL" id="MN739870">
    <property type="protein sequence ID" value="QHT75410.1"/>
    <property type="molecule type" value="Genomic_DNA"/>
</dbReference>
<evidence type="ECO:0000313" key="1">
    <source>
        <dbReference type="EMBL" id="QHT75410.1"/>
    </source>
</evidence>
<protein>
    <submittedName>
        <fullName evidence="1">Uncharacterized protein</fullName>
    </submittedName>
</protein>
<reference evidence="1" key="1">
    <citation type="journal article" date="2020" name="Nature">
        <title>Giant virus diversity and host interactions through global metagenomics.</title>
        <authorList>
            <person name="Schulz F."/>
            <person name="Roux S."/>
            <person name="Paez-Espino D."/>
            <person name="Jungbluth S."/>
            <person name="Walsh D.A."/>
            <person name="Denef V.J."/>
            <person name="McMahon K.D."/>
            <person name="Konstantinidis K.T."/>
            <person name="Eloe-Fadrosh E.A."/>
            <person name="Kyrpides N.C."/>
            <person name="Woyke T."/>
        </authorList>
    </citation>
    <scope>NUCLEOTIDE SEQUENCE</scope>
    <source>
        <strain evidence="1">GVMAG-M-3300023179-63</strain>
    </source>
</reference>
<dbReference type="AlphaFoldDB" id="A0A6C0H4V0"/>
<proteinExistence type="predicted"/>
<name>A0A6C0H4V0_9ZZZZ</name>
<accession>A0A6C0H4V0</accession>
<sequence length="361" mass="43491">MLEQNKYCKLKNTESSYLVKFNDFKFIANKFPNTNYINSATKNKQFTVSNLVITANYYILKPKGRISYLWFTYYKKELLCLLIFINNRNIADESNEFYKFDMNYDNTLCYNNVLLVGTYFYKKDKNNSTYHYFILDNIINYNFFNNVLNTYLSNNFTFKLNMCKNVLHYIVNNSLNVYLKNNYFGVYLGIILDSYDDIFKIVYKLDYEIYCISCYNSNKYLGNFIITNKLLNNNEKNYGYNFKVTACITQDIYNLYILENNKETFYDYALIDSYKTSVFMNSLFRKIKENKNLDLLEESDNEEEFENINLEKYVDLNKTYIIECIYNKKFKKWIPKNLAKTNIICDKNKINSLFYKNKIYL</sequence>
<organism evidence="1">
    <name type="scientific">viral metagenome</name>
    <dbReference type="NCBI Taxonomy" id="1070528"/>
    <lineage>
        <taxon>unclassified sequences</taxon>
        <taxon>metagenomes</taxon>
        <taxon>organismal metagenomes</taxon>
    </lineage>
</organism>